<evidence type="ECO:0000313" key="2">
    <source>
        <dbReference type="Proteomes" id="UP000247612"/>
    </source>
</evidence>
<dbReference type="RefSeq" id="WP_022939742.1">
    <property type="nucleotide sequence ID" value="NZ_CABKRQ010000019.1"/>
</dbReference>
<dbReference type="OrthoDB" id="3035841at2"/>
<dbReference type="STRING" id="1034346.GCA_000313565_03473"/>
<evidence type="ECO:0000313" key="1">
    <source>
        <dbReference type="EMBL" id="PXX73401.1"/>
    </source>
</evidence>
<dbReference type="EMBL" id="QJKH01000039">
    <property type="protein sequence ID" value="PXX73401.1"/>
    <property type="molecule type" value="Genomic_DNA"/>
</dbReference>
<accession>A0A318KI69</accession>
<protein>
    <submittedName>
        <fullName evidence="1">Uncharacterized protein</fullName>
    </submittedName>
</protein>
<sequence length="94" mass="11118">MKCEKCGKELEYIEVNSFNYDGSDSFDKAWFEEKEVDAVVLEIDKNWTGYELDEEEMTSTIRCPHCNQFPFKNKEIQVYEVVRAVMFKEVIGDE</sequence>
<name>A0A318KI69_9FIRM</name>
<comment type="caution">
    <text evidence="1">The sequence shown here is derived from an EMBL/GenBank/DDBJ whole genome shotgun (WGS) entry which is preliminary data.</text>
</comment>
<proteinExistence type="predicted"/>
<reference evidence="1 2" key="1">
    <citation type="submission" date="2018-05" db="EMBL/GenBank/DDBJ databases">
        <title>Genomic Encyclopedia of Type Strains, Phase IV (KMG-IV): sequencing the most valuable type-strain genomes for metagenomic binning, comparative biology and taxonomic classification.</title>
        <authorList>
            <person name="Goeker M."/>
        </authorList>
    </citation>
    <scope>NUCLEOTIDE SEQUENCE [LARGE SCALE GENOMIC DNA]</scope>
    <source>
        <strain evidence="1 2">JC118</strain>
    </source>
</reference>
<dbReference type="Proteomes" id="UP000247612">
    <property type="component" value="Unassembled WGS sequence"/>
</dbReference>
<dbReference type="AlphaFoldDB" id="A0A318KI69"/>
<organism evidence="1 2">
    <name type="scientific">Dielma fastidiosa</name>
    <dbReference type="NCBI Taxonomy" id="1034346"/>
    <lineage>
        <taxon>Bacteria</taxon>
        <taxon>Bacillati</taxon>
        <taxon>Bacillota</taxon>
        <taxon>Erysipelotrichia</taxon>
        <taxon>Erysipelotrichales</taxon>
        <taxon>Erysipelotrichaceae</taxon>
        <taxon>Dielma</taxon>
    </lineage>
</organism>
<keyword evidence="2" id="KW-1185">Reference proteome</keyword>
<gene>
    <name evidence="1" type="ORF">DES51_1394</name>
</gene>